<keyword evidence="6" id="KW-1133">Transmembrane helix</keyword>
<keyword evidence="4" id="KW-0812">Transmembrane</keyword>
<evidence type="ECO:0000256" key="7">
    <source>
        <dbReference type="ARBA" id="ARBA00023098"/>
    </source>
</evidence>
<dbReference type="GO" id="GO:0009922">
    <property type="term" value="F:fatty acid elongase activity"/>
    <property type="evidence" value="ECO:0007669"/>
    <property type="project" value="InterPro"/>
</dbReference>
<dbReference type="OrthoDB" id="434092at2759"/>
<keyword evidence="9" id="KW-0275">Fatty acid biosynthesis</keyword>
<sequence>MSRVAICTRQALSLSLFRDGVLYAGCRYPASTLNPQLLDVGWWYFFAKFIELLDTIFFVLRKKNKQVEGLRYSQLTRDFALLMFVPTIRRSRWTDLMSPRRAHGAGRGAGGARAGAHARYTRGEMRTRPLLDM</sequence>
<dbReference type="Pfam" id="PF01151">
    <property type="entry name" value="ELO"/>
    <property type="match status" value="1"/>
</dbReference>
<evidence type="ECO:0000256" key="4">
    <source>
        <dbReference type="ARBA" id="ARBA00022692"/>
    </source>
</evidence>
<dbReference type="Proteomes" id="UP000299102">
    <property type="component" value="Unassembled WGS sequence"/>
</dbReference>
<dbReference type="EMBL" id="BGZK01001419">
    <property type="protein sequence ID" value="GBP79574.1"/>
    <property type="molecule type" value="Genomic_DNA"/>
</dbReference>
<keyword evidence="2" id="KW-0444">Lipid biosynthesis</keyword>
<name>A0A4C1YXP3_EUMVA</name>
<evidence type="ECO:0000256" key="5">
    <source>
        <dbReference type="ARBA" id="ARBA00022832"/>
    </source>
</evidence>
<comment type="caution">
    <text evidence="10">The sequence shown here is derived from an EMBL/GenBank/DDBJ whole genome shotgun (WGS) entry which is preliminary data.</text>
</comment>
<accession>A0A4C1YXP3</accession>
<keyword evidence="11" id="KW-1185">Reference proteome</keyword>
<keyword evidence="8" id="KW-0472">Membrane</keyword>
<dbReference type="GO" id="GO:0006633">
    <property type="term" value="P:fatty acid biosynthetic process"/>
    <property type="evidence" value="ECO:0007669"/>
    <property type="project" value="UniProtKB-KW"/>
</dbReference>
<dbReference type="AlphaFoldDB" id="A0A4C1YXP3"/>
<evidence type="ECO:0000256" key="1">
    <source>
        <dbReference type="ARBA" id="ARBA00004141"/>
    </source>
</evidence>
<proteinExistence type="predicted"/>
<dbReference type="InterPro" id="IPR002076">
    <property type="entry name" value="ELO_fam"/>
</dbReference>
<protein>
    <submittedName>
        <fullName evidence="10">Elongation of very long chain fatty acids protein 7</fullName>
    </submittedName>
</protein>
<evidence type="ECO:0000256" key="8">
    <source>
        <dbReference type="ARBA" id="ARBA00023136"/>
    </source>
</evidence>
<comment type="subcellular location">
    <subcellularLocation>
        <location evidence="1">Membrane</location>
        <topology evidence="1">Multi-pass membrane protein</topology>
    </subcellularLocation>
</comment>
<keyword evidence="5" id="KW-0276">Fatty acid metabolism</keyword>
<evidence type="ECO:0000313" key="10">
    <source>
        <dbReference type="EMBL" id="GBP79574.1"/>
    </source>
</evidence>
<dbReference type="GO" id="GO:0016020">
    <property type="term" value="C:membrane"/>
    <property type="evidence" value="ECO:0007669"/>
    <property type="project" value="UniProtKB-SubCell"/>
</dbReference>
<reference evidence="10 11" key="1">
    <citation type="journal article" date="2019" name="Commun. Biol.">
        <title>The bagworm genome reveals a unique fibroin gene that provides high tensile strength.</title>
        <authorList>
            <person name="Kono N."/>
            <person name="Nakamura H."/>
            <person name="Ohtoshi R."/>
            <person name="Tomita M."/>
            <person name="Numata K."/>
            <person name="Arakawa K."/>
        </authorList>
    </citation>
    <scope>NUCLEOTIDE SEQUENCE [LARGE SCALE GENOMIC DNA]</scope>
</reference>
<evidence type="ECO:0000256" key="9">
    <source>
        <dbReference type="ARBA" id="ARBA00023160"/>
    </source>
</evidence>
<organism evidence="10 11">
    <name type="scientific">Eumeta variegata</name>
    <name type="common">Bagworm moth</name>
    <name type="synonym">Eumeta japonica</name>
    <dbReference type="NCBI Taxonomy" id="151549"/>
    <lineage>
        <taxon>Eukaryota</taxon>
        <taxon>Metazoa</taxon>
        <taxon>Ecdysozoa</taxon>
        <taxon>Arthropoda</taxon>
        <taxon>Hexapoda</taxon>
        <taxon>Insecta</taxon>
        <taxon>Pterygota</taxon>
        <taxon>Neoptera</taxon>
        <taxon>Endopterygota</taxon>
        <taxon>Lepidoptera</taxon>
        <taxon>Glossata</taxon>
        <taxon>Ditrysia</taxon>
        <taxon>Tineoidea</taxon>
        <taxon>Psychidae</taxon>
        <taxon>Oiketicinae</taxon>
        <taxon>Eumeta</taxon>
    </lineage>
</organism>
<evidence type="ECO:0000256" key="3">
    <source>
        <dbReference type="ARBA" id="ARBA00022679"/>
    </source>
</evidence>
<keyword evidence="3" id="KW-0808">Transferase</keyword>
<evidence type="ECO:0000256" key="2">
    <source>
        <dbReference type="ARBA" id="ARBA00022516"/>
    </source>
</evidence>
<evidence type="ECO:0000256" key="6">
    <source>
        <dbReference type="ARBA" id="ARBA00022989"/>
    </source>
</evidence>
<keyword evidence="7" id="KW-0443">Lipid metabolism</keyword>
<evidence type="ECO:0000313" key="11">
    <source>
        <dbReference type="Proteomes" id="UP000299102"/>
    </source>
</evidence>
<gene>
    <name evidence="10" type="primary">Elovl7</name>
    <name evidence="10" type="ORF">EVAR_52032_1</name>
</gene>